<evidence type="ECO:0000313" key="2">
    <source>
        <dbReference type="Proteomes" id="UP001320122"/>
    </source>
</evidence>
<evidence type="ECO:0000313" key="1">
    <source>
        <dbReference type="EMBL" id="MCE8022373.1"/>
    </source>
</evidence>
<name>A0ABS9AL95_9GAMM</name>
<dbReference type="EMBL" id="JABFTT010000020">
    <property type="protein sequence ID" value="MCE8022373.1"/>
    <property type="molecule type" value="Genomic_DNA"/>
</dbReference>
<accession>A0ABS9AL95</accession>
<proteinExistence type="predicted"/>
<reference evidence="1 2" key="1">
    <citation type="journal article" date="2021" name="Front. Microbiol.">
        <title>Aerobic Denitrification and Heterotrophic Sulfur Oxidation in the Genus Halomonas Revealed by Six Novel Species Characterizations and Genome-Based Analysis.</title>
        <authorList>
            <person name="Wang L."/>
            <person name="Shao Z."/>
        </authorList>
    </citation>
    <scope>NUCLEOTIDE SEQUENCE [LARGE SCALE GENOMIC DNA]</scope>
    <source>
        <strain evidence="1 2">MCCC 1A11036</strain>
    </source>
</reference>
<keyword evidence="2" id="KW-1185">Reference proteome</keyword>
<gene>
    <name evidence="1" type="ORF">HOP51_20010</name>
</gene>
<sequence length="158" mass="16577">MDDLDESAIPHGIGAIAKRVAPITAIAANAKIGIETTGTAVTASSAYPQYQFTRGLGRRPQARNASVSTRTRQGRADRIATVAASATLHGWAKVKGTIVIRAGRCDVGVDSQLAVTTISPVNSMLAMLADDGNTITTILWLPPCRADPGNAAQKRREL</sequence>
<comment type="caution">
    <text evidence="1">The sequence shown here is derived from an EMBL/GenBank/DDBJ whole genome shotgun (WGS) entry which is preliminary data.</text>
</comment>
<dbReference type="RefSeq" id="WP_234275647.1">
    <property type="nucleotide sequence ID" value="NZ_JABFTT010000020.1"/>
</dbReference>
<organism evidence="1 2">
    <name type="scientific">Billgrantia zhangzhouensis</name>
    <dbReference type="NCBI Taxonomy" id="2733481"/>
    <lineage>
        <taxon>Bacteria</taxon>
        <taxon>Pseudomonadati</taxon>
        <taxon>Pseudomonadota</taxon>
        <taxon>Gammaproteobacteria</taxon>
        <taxon>Oceanospirillales</taxon>
        <taxon>Halomonadaceae</taxon>
        <taxon>Billgrantia</taxon>
    </lineage>
</organism>
<dbReference type="Proteomes" id="UP001320122">
    <property type="component" value="Unassembled WGS sequence"/>
</dbReference>
<protein>
    <submittedName>
        <fullName evidence="1">Uncharacterized protein</fullName>
    </submittedName>
</protein>